<dbReference type="InterPro" id="IPR021109">
    <property type="entry name" value="Peptidase_aspartic_dom_sf"/>
</dbReference>
<dbReference type="Proteomes" id="UP000620124">
    <property type="component" value="Unassembled WGS sequence"/>
</dbReference>
<keyword evidence="4" id="KW-0378">Hydrolase</keyword>
<dbReference type="SUPFAM" id="SSF50630">
    <property type="entry name" value="Acid proteases"/>
    <property type="match status" value="1"/>
</dbReference>
<dbReference type="PROSITE" id="PS51767">
    <property type="entry name" value="PEPTIDASE_A1"/>
    <property type="match status" value="1"/>
</dbReference>
<evidence type="ECO:0000256" key="2">
    <source>
        <dbReference type="ARBA" id="ARBA00022750"/>
    </source>
</evidence>
<protein>
    <submittedName>
        <fullName evidence="7">Putative vacuolar protease A</fullName>
    </submittedName>
</protein>
<keyword evidence="4 7" id="KW-0645">Protease</keyword>
<evidence type="ECO:0000313" key="7">
    <source>
        <dbReference type="EMBL" id="KAF7328800.1"/>
    </source>
</evidence>
<dbReference type="OrthoDB" id="771136at2759"/>
<dbReference type="InterPro" id="IPR001969">
    <property type="entry name" value="Aspartic_peptidase_AS"/>
</dbReference>
<dbReference type="PRINTS" id="PR00792">
    <property type="entry name" value="PEPSIN"/>
</dbReference>
<dbReference type="InterPro" id="IPR001461">
    <property type="entry name" value="Aspartic_peptidase_A1"/>
</dbReference>
<feature type="domain" description="Peptidase A1" evidence="6">
    <location>
        <begin position="37"/>
        <end position="341"/>
    </location>
</feature>
<feature type="chain" id="PRO_5034440282" evidence="5">
    <location>
        <begin position="20"/>
        <end position="373"/>
    </location>
</feature>
<organism evidence="7 8">
    <name type="scientific">Mycena venus</name>
    <dbReference type="NCBI Taxonomy" id="2733690"/>
    <lineage>
        <taxon>Eukaryota</taxon>
        <taxon>Fungi</taxon>
        <taxon>Dikarya</taxon>
        <taxon>Basidiomycota</taxon>
        <taxon>Agaricomycotina</taxon>
        <taxon>Agaricomycetes</taxon>
        <taxon>Agaricomycetidae</taxon>
        <taxon>Agaricales</taxon>
        <taxon>Marasmiineae</taxon>
        <taxon>Mycenaceae</taxon>
        <taxon>Mycena</taxon>
    </lineage>
</organism>
<evidence type="ECO:0000313" key="8">
    <source>
        <dbReference type="Proteomes" id="UP000620124"/>
    </source>
</evidence>
<reference evidence="7" key="1">
    <citation type="submission" date="2020-05" db="EMBL/GenBank/DDBJ databases">
        <title>Mycena genomes resolve the evolution of fungal bioluminescence.</title>
        <authorList>
            <person name="Tsai I.J."/>
        </authorList>
    </citation>
    <scope>NUCLEOTIDE SEQUENCE</scope>
    <source>
        <strain evidence="7">CCC161011</strain>
    </source>
</reference>
<dbReference type="Gene3D" id="2.40.70.10">
    <property type="entry name" value="Acid Proteases"/>
    <property type="match status" value="2"/>
</dbReference>
<evidence type="ECO:0000256" key="3">
    <source>
        <dbReference type="PIRSR" id="PIRSR601461-2"/>
    </source>
</evidence>
<keyword evidence="3" id="KW-1015">Disulfide bond</keyword>
<comment type="caution">
    <text evidence="7">The sequence shown here is derived from an EMBL/GenBank/DDBJ whole genome shotgun (WGS) entry which is preliminary data.</text>
</comment>
<proteinExistence type="inferred from homology"/>
<keyword evidence="2 4" id="KW-0064">Aspartyl protease</keyword>
<comment type="similarity">
    <text evidence="1 4">Belongs to the peptidase A1 family.</text>
</comment>
<keyword evidence="8" id="KW-1185">Reference proteome</keyword>
<dbReference type="InterPro" id="IPR033121">
    <property type="entry name" value="PEPTIDASE_A1"/>
</dbReference>
<keyword evidence="5" id="KW-0732">Signal</keyword>
<dbReference type="InterPro" id="IPR034164">
    <property type="entry name" value="Pepsin-like_dom"/>
</dbReference>
<name>A0A8H6U324_9AGAR</name>
<sequence length="373" mass="39815">MHFNLQRILLIVGIASIHAKPTPLFSKPTTLSLSSRKIGGSQLGTPPQDFTVVFDTGSDELVIPGTNCTTSCANQKKFDPTQSSTFKLNTGDGIFEESFLTGGDASPWGLKDWSMSLIEVSDTMTVGGLSVSNVSFLLIQNQSQYICEPFIRSMAFIWPPHSVGGAEMTLGGVDSSKFTSQTTFAPIVADGHGAWILNSSGIAVNGQTNDVLAVHTEVLFDTGTTNVFLPLAMAEALYAFISPEIQPNPTEPGAWGIPCSKVGSLPASVDFTLQSVAGTAFNVTIPSSELSVGPFIGNNSLCQAAFNSWPANFTIPPIIGNSLFKHYYTTWDSGNLALGFAPICECSFQLGWIVEFDLNSIIQNLRNGLHGNT</sequence>
<dbReference type="CDD" id="cd05471">
    <property type="entry name" value="pepsin_like"/>
    <property type="match status" value="1"/>
</dbReference>
<dbReference type="AlphaFoldDB" id="A0A8H6U324"/>
<dbReference type="GO" id="GO:0004190">
    <property type="term" value="F:aspartic-type endopeptidase activity"/>
    <property type="evidence" value="ECO:0007669"/>
    <property type="project" value="UniProtKB-KW"/>
</dbReference>
<evidence type="ECO:0000256" key="5">
    <source>
        <dbReference type="SAM" id="SignalP"/>
    </source>
</evidence>
<evidence type="ECO:0000259" key="6">
    <source>
        <dbReference type="PROSITE" id="PS51767"/>
    </source>
</evidence>
<dbReference type="PROSITE" id="PS00141">
    <property type="entry name" value="ASP_PROTEASE"/>
    <property type="match status" value="1"/>
</dbReference>
<dbReference type="EMBL" id="JACAZI010000034">
    <property type="protein sequence ID" value="KAF7328800.1"/>
    <property type="molecule type" value="Genomic_DNA"/>
</dbReference>
<dbReference type="GO" id="GO:0006508">
    <property type="term" value="P:proteolysis"/>
    <property type="evidence" value="ECO:0007669"/>
    <property type="project" value="UniProtKB-KW"/>
</dbReference>
<feature type="disulfide bond" evidence="3">
    <location>
        <begin position="68"/>
        <end position="72"/>
    </location>
</feature>
<dbReference type="PANTHER" id="PTHR47966">
    <property type="entry name" value="BETA-SITE APP-CLEAVING ENZYME, ISOFORM A-RELATED"/>
    <property type="match status" value="1"/>
</dbReference>
<evidence type="ECO:0000256" key="1">
    <source>
        <dbReference type="ARBA" id="ARBA00007447"/>
    </source>
</evidence>
<feature type="signal peptide" evidence="5">
    <location>
        <begin position="1"/>
        <end position="19"/>
    </location>
</feature>
<dbReference type="Pfam" id="PF00026">
    <property type="entry name" value="Asp"/>
    <property type="match status" value="2"/>
</dbReference>
<gene>
    <name evidence="7" type="ORF">MVEN_02508900</name>
</gene>
<accession>A0A8H6U324</accession>
<evidence type="ECO:0000256" key="4">
    <source>
        <dbReference type="RuleBase" id="RU000454"/>
    </source>
</evidence>
<dbReference type="PANTHER" id="PTHR47966:SF51">
    <property type="entry name" value="BETA-SITE APP-CLEAVING ENZYME, ISOFORM A-RELATED"/>
    <property type="match status" value="1"/>
</dbReference>